<evidence type="ECO:0000313" key="3">
    <source>
        <dbReference type="EMBL" id="GBF98458.1"/>
    </source>
</evidence>
<dbReference type="EMBL" id="BDRX01000125">
    <property type="protein sequence ID" value="GBF98458.1"/>
    <property type="molecule type" value="Genomic_DNA"/>
</dbReference>
<dbReference type="InterPro" id="IPR016040">
    <property type="entry name" value="NAD(P)-bd_dom"/>
</dbReference>
<keyword evidence="4" id="KW-1185">Reference proteome</keyword>
<feature type="domain" description="NAD(P)-binding" evidence="2">
    <location>
        <begin position="124"/>
        <end position="329"/>
    </location>
</feature>
<comment type="caution">
    <text evidence="3">The sequence shown here is derived from an EMBL/GenBank/DDBJ whole genome shotgun (WGS) entry which is preliminary data.</text>
</comment>
<protein>
    <recommendedName>
        <fullName evidence="2">NAD(P)-binding domain-containing protein</fullName>
    </recommendedName>
</protein>
<dbReference type="AlphaFoldDB" id="A0A2V0PF34"/>
<name>A0A2V0PF34_9CHLO</name>
<dbReference type="CDD" id="cd05243">
    <property type="entry name" value="SDR_a5"/>
    <property type="match status" value="1"/>
</dbReference>
<reference evidence="3 4" key="1">
    <citation type="journal article" date="2018" name="Sci. Rep.">
        <title>Raphidocelis subcapitata (=Pseudokirchneriella subcapitata) provides an insight into genome evolution and environmental adaptations in the Sphaeropleales.</title>
        <authorList>
            <person name="Suzuki S."/>
            <person name="Yamaguchi H."/>
            <person name="Nakajima N."/>
            <person name="Kawachi M."/>
        </authorList>
    </citation>
    <scope>NUCLEOTIDE SEQUENCE [LARGE SCALE GENOMIC DNA]</scope>
    <source>
        <strain evidence="3 4">NIES-35</strain>
    </source>
</reference>
<evidence type="ECO:0000256" key="1">
    <source>
        <dbReference type="SAM" id="MobiDB-lite"/>
    </source>
</evidence>
<dbReference type="OrthoDB" id="419598at2759"/>
<dbReference type="InterPro" id="IPR006311">
    <property type="entry name" value="TAT_signal"/>
</dbReference>
<dbReference type="Gene3D" id="3.40.50.720">
    <property type="entry name" value="NAD(P)-binding Rossmann-like Domain"/>
    <property type="match status" value="1"/>
</dbReference>
<gene>
    <name evidence="3" type="ORF">Rsub_11103</name>
</gene>
<dbReference type="InParanoid" id="A0A2V0PF34"/>
<dbReference type="PANTHER" id="PTHR15020">
    <property type="entry name" value="FLAVIN REDUCTASE-RELATED"/>
    <property type="match status" value="1"/>
</dbReference>
<accession>A0A2V0PF34</accession>
<dbReference type="PROSITE" id="PS51318">
    <property type="entry name" value="TAT"/>
    <property type="match status" value="1"/>
</dbReference>
<evidence type="ECO:0000313" key="4">
    <source>
        <dbReference type="Proteomes" id="UP000247498"/>
    </source>
</evidence>
<dbReference type="InterPro" id="IPR036291">
    <property type="entry name" value="NAD(P)-bd_dom_sf"/>
</dbReference>
<feature type="compositionally biased region" description="Low complexity" evidence="1">
    <location>
        <begin position="16"/>
        <end position="62"/>
    </location>
</feature>
<sequence>MAAITGALRSGGICQSPAPGRRGPRAAATPRALAARASTAPAGGATSAAPLPPQNQTQPQQASRHEDAAPVPRRALLSAAAAAAAALAAAPPPRAAADEAPAGPAAAPAAPAPAGAPAKVFVAGATGQTGRRVVQQLRAAGIQVRAGVRDTRKAQSLGFAFDQGIELVACDVVKQSADELAAAIGDATAVICCTGYTGLNPAGFGQVDETGTENLVDAAKRAGVGQVVLLTSLLTNAPGVGQADNPNYKFLNLFGGVLDHKLAGERYLRGSGLGWTIVRPGGLASAAPEEVGNLIVSGEDTLFGLDTDPGRQISRDTVAEVLVAALLDPAARGRVVEIVASPSAPALPRERWFDV</sequence>
<dbReference type="FunCoup" id="A0A2V0PF34">
    <property type="interactions" value="1040"/>
</dbReference>
<feature type="compositionally biased region" description="Low complexity" evidence="1">
    <location>
        <begin position="98"/>
        <end position="113"/>
    </location>
</feature>
<dbReference type="STRING" id="307507.A0A2V0PF34"/>
<dbReference type="Pfam" id="PF13460">
    <property type="entry name" value="NAD_binding_10"/>
    <property type="match status" value="1"/>
</dbReference>
<organism evidence="3 4">
    <name type="scientific">Raphidocelis subcapitata</name>
    <dbReference type="NCBI Taxonomy" id="307507"/>
    <lineage>
        <taxon>Eukaryota</taxon>
        <taxon>Viridiplantae</taxon>
        <taxon>Chlorophyta</taxon>
        <taxon>core chlorophytes</taxon>
        <taxon>Chlorophyceae</taxon>
        <taxon>CS clade</taxon>
        <taxon>Sphaeropleales</taxon>
        <taxon>Selenastraceae</taxon>
        <taxon>Raphidocelis</taxon>
    </lineage>
</organism>
<dbReference type="PANTHER" id="PTHR15020:SF11">
    <property type="entry name" value="OS06G0360300 PROTEIN"/>
    <property type="match status" value="1"/>
</dbReference>
<feature type="region of interest" description="Disordered" evidence="1">
    <location>
        <begin position="94"/>
        <end position="113"/>
    </location>
</feature>
<evidence type="ECO:0000259" key="2">
    <source>
        <dbReference type="Pfam" id="PF13460"/>
    </source>
</evidence>
<proteinExistence type="predicted"/>
<dbReference type="SUPFAM" id="SSF51735">
    <property type="entry name" value="NAD(P)-binding Rossmann-fold domains"/>
    <property type="match status" value="1"/>
</dbReference>
<dbReference type="Proteomes" id="UP000247498">
    <property type="component" value="Unassembled WGS sequence"/>
</dbReference>
<feature type="region of interest" description="Disordered" evidence="1">
    <location>
        <begin position="1"/>
        <end position="69"/>
    </location>
</feature>